<dbReference type="KEGG" id="arac:E0W69_019525"/>
<sequence length="325" mass="36671">MHRHLKGLFLFIALNWMLTSLTLAQSNVPVRDLPSQIFINISKDDKDTVKWVWKRGGTSNLNLSQTSLSNWAAGGEKFSMSINSVSSFYLYHRKNKHTWDNTLNYSFGYIQTASLGGQKNNDLFDLVSKYGAQMDSAKKWYATILLNPITQLFDGRTYYTKDSSKLISSFFSPAYVTLAVGADWKPIKKALDIFMSPVTSRTTFISNSKLAAQGLYSVDSGRHAYYQFGAFSMITYSDTIMKNVTYTGKLNLFADYLSKPQNVNIYFTNYLVFKVNKYITANYTLNLIYDDKIKQFGPNGTSPALQVLSSIGLGFAVPIKTGYSR</sequence>
<gene>
    <name evidence="2" type="ORF">E0W69_019525</name>
</gene>
<keyword evidence="1" id="KW-0732">Signal</keyword>
<evidence type="ECO:0000313" key="2">
    <source>
        <dbReference type="EMBL" id="QES90751.1"/>
    </source>
</evidence>
<proteinExistence type="predicted"/>
<dbReference type="Pfam" id="PF11276">
    <property type="entry name" value="DUF3078"/>
    <property type="match status" value="1"/>
</dbReference>
<keyword evidence="3" id="KW-1185">Reference proteome</keyword>
<organism evidence="2 3">
    <name type="scientific">Rhizosphaericola mali</name>
    <dbReference type="NCBI Taxonomy" id="2545455"/>
    <lineage>
        <taxon>Bacteria</taxon>
        <taxon>Pseudomonadati</taxon>
        <taxon>Bacteroidota</taxon>
        <taxon>Chitinophagia</taxon>
        <taxon>Chitinophagales</taxon>
        <taxon>Chitinophagaceae</taxon>
        <taxon>Rhizosphaericola</taxon>
    </lineage>
</organism>
<protein>
    <submittedName>
        <fullName evidence="2">DUF3078 domain-containing protein</fullName>
    </submittedName>
</protein>
<accession>A0A5P2GGA6</accession>
<feature type="chain" id="PRO_5024325625" evidence="1">
    <location>
        <begin position="25"/>
        <end position="325"/>
    </location>
</feature>
<dbReference type="AlphaFoldDB" id="A0A5P2GGA6"/>
<dbReference type="EMBL" id="CP044016">
    <property type="protein sequence ID" value="QES90751.1"/>
    <property type="molecule type" value="Genomic_DNA"/>
</dbReference>
<dbReference type="OrthoDB" id="1495718at2"/>
<feature type="signal peptide" evidence="1">
    <location>
        <begin position="1"/>
        <end position="24"/>
    </location>
</feature>
<evidence type="ECO:0000256" key="1">
    <source>
        <dbReference type="SAM" id="SignalP"/>
    </source>
</evidence>
<evidence type="ECO:0000313" key="3">
    <source>
        <dbReference type="Proteomes" id="UP000292424"/>
    </source>
</evidence>
<reference evidence="2 3" key="1">
    <citation type="submission" date="2019-09" db="EMBL/GenBank/DDBJ databases">
        <title>Complete genome sequence of Arachidicoccus sp. B3-10 isolated from apple orchard soil.</title>
        <authorList>
            <person name="Kim H.S."/>
            <person name="Han K.-I."/>
            <person name="Suh M.K."/>
            <person name="Lee K.C."/>
            <person name="Eom M.K."/>
            <person name="Kim J.-S."/>
            <person name="Kang S.W."/>
            <person name="Sin Y."/>
            <person name="Lee J.-S."/>
        </authorList>
    </citation>
    <scope>NUCLEOTIDE SEQUENCE [LARGE SCALE GENOMIC DNA]</scope>
    <source>
        <strain evidence="2 3">B3-10</strain>
    </source>
</reference>
<dbReference type="Proteomes" id="UP000292424">
    <property type="component" value="Chromosome"/>
</dbReference>
<dbReference type="InterPro" id="IPR021428">
    <property type="entry name" value="DUF3078"/>
</dbReference>
<name>A0A5P2GGA6_9BACT</name>
<dbReference type="RefSeq" id="WP_131331735.1">
    <property type="nucleotide sequence ID" value="NZ_CP044016.1"/>
</dbReference>